<dbReference type="PROSITE" id="PS51371">
    <property type="entry name" value="CBS"/>
    <property type="match status" value="1"/>
</dbReference>
<dbReference type="AlphaFoldDB" id="A0A1D7Y3A2"/>
<protein>
    <recommendedName>
        <fullName evidence="2">CBS domain-containing protein</fullName>
    </recommendedName>
</protein>
<dbReference type="Gene3D" id="3.10.580.10">
    <property type="entry name" value="CBS-domain"/>
    <property type="match status" value="1"/>
</dbReference>
<dbReference type="InterPro" id="IPR000644">
    <property type="entry name" value="CBS_dom"/>
</dbReference>
<dbReference type="SUPFAM" id="SSF54631">
    <property type="entry name" value="CBS-domain pair"/>
    <property type="match status" value="1"/>
</dbReference>
<keyword evidence="1" id="KW-0129">CBS domain</keyword>
<proteinExistence type="predicted"/>
<dbReference type="InterPro" id="IPR046342">
    <property type="entry name" value="CBS_dom_sf"/>
</dbReference>
<reference evidence="4" key="1">
    <citation type="submission" date="2016-09" db="EMBL/GenBank/DDBJ databases">
        <title>Streptomyces puniciscabiei strain:TW1S1 Genome sequencing and assembly.</title>
        <authorList>
            <person name="Kim M.-K."/>
            <person name="Kim S.B."/>
        </authorList>
    </citation>
    <scope>NUCLEOTIDE SEQUENCE [LARGE SCALE GENOMIC DNA]</scope>
    <source>
        <strain evidence="4">TW1S1</strain>
    </source>
</reference>
<dbReference type="EMBL" id="CP017248">
    <property type="protein sequence ID" value="AOR30036.1"/>
    <property type="molecule type" value="Genomic_DNA"/>
</dbReference>
<dbReference type="Proteomes" id="UP000094960">
    <property type="component" value="Chromosome"/>
</dbReference>
<gene>
    <name evidence="3" type="ORF">BFF78_02165</name>
</gene>
<feature type="domain" description="CBS" evidence="2">
    <location>
        <begin position="1"/>
        <end position="60"/>
    </location>
</feature>
<accession>A0A1D7Y3A2</accession>
<dbReference type="RefSeq" id="WP_069776690.1">
    <property type="nucleotide sequence ID" value="NZ_CP017248.1"/>
</dbReference>
<name>A0A1D7Y3A2_9ACTN</name>
<dbReference type="Pfam" id="PF00571">
    <property type="entry name" value="CBS"/>
    <property type="match status" value="1"/>
</dbReference>
<dbReference type="KEGG" id="spun:BFF78_02165"/>
<evidence type="ECO:0000313" key="3">
    <source>
        <dbReference type="EMBL" id="AOR30036.1"/>
    </source>
</evidence>
<evidence type="ECO:0000256" key="1">
    <source>
        <dbReference type="PROSITE-ProRule" id="PRU00703"/>
    </source>
</evidence>
<organism evidence="3 4">
    <name type="scientific">Streptomyces fodineus</name>
    <dbReference type="NCBI Taxonomy" id="1904616"/>
    <lineage>
        <taxon>Bacteria</taxon>
        <taxon>Bacillati</taxon>
        <taxon>Actinomycetota</taxon>
        <taxon>Actinomycetes</taxon>
        <taxon>Kitasatosporales</taxon>
        <taxon>Streptomycetaceae</taxon>
        <taxon>Streptomyces</taxon>
    </lineage>
</organism>
<sequence length="127" mass="13134">MCSADLVTCSPQDDIDQAVRMMREHALRRLPVIEDGRLVGTLTLGGLAIERDPQSALADIGSAEPNLSVAIPQGVPPAAAVALRLRHVCRSRSPLSADRGGPAPGSPLPAGCTVRFPVRTYAGTGGA</sequence>
<evidence type="ECO:0000313" key="4">
    <source>
        <dbReference type="Proteomes" id="UP000094960"/>
    </source>
</evidence>
<dbReference type="SMART" id="SM00116">
    <property type="entry name" value="CBS"/>
    <property type="match status" value="1"/>
</dbReference>
<keyword evidence="4" id="KW-1185">Reference proteome</keyword>
<evidence type="ECO:0000259" key="2">
    <source>
        <dbReference type="PROSITE" id="PS51371"/>
    </source>
</evidence>